<protein>
    <submittedName>
        <fullName evidence="2">Uncharacterized protein</fullName>
    </submittedName>
</protein>
<dbReference type="Proteomes" id="UP000286097">
    <property type="component" value="Unassembled WGS sequence"/>
</dbReference>
<proteinExistence type="predicted"/>
<feature type="compositionally biased region" description="Basic and acidic residues" evidence="1">
    <location>
        <begin position="30"/>
        <end position="42"/>
    </location>
</feature>
<sequence length="202" mass="22308">MDVPSWHPANQDSDALRRLVMSGGGPTSRTEFKEVSTSTKEERQMVAKEENAGLGGGRGLLDPSDRLYLVEQTLLEQEAKRKEHMARLSALQTFRSNASKVQTQKPTMLEIPVIAGKKPLLSSAKKVVVVVKAKKRKDMTEKKYTTKVKKLKKMSSMTQSDAESDTCKPIDKQKQEGVDSRPLSKSPATALLIEGYSSDDGQ</sequence>
<feature type="region of interest" description="Disordered" evidence="1">
    <location>
        <begin position="149"/>
        <end position="202"/>
    </location>
</feature>
<reference evidence="4 5" key="1">
    <citation type="submission" date="2018-06" db="EMBL/GenBank/DDBJ databases">
        <title>Comparative genomics of downy mildews reveals potential adaptations to biotrophy.</title>
        <authorList>
            <person name="Fletcher K."/>
            <person name="Klosterman S.J."/>
            <person name="Derevnina L."/>
            <person name="Martin F."/>
            <person name="Koike S."/>
            <person name="Reyes Chin-Wo S."/>
            <person name="Mou B."/>
            <person name="Michelmore R."/>
        </authorList>
    </citation>
    <scope>NUCLEOTIDE SEQUENCE [LARGE SCALE GENOMIC DNA]</scope>
    <source>
        <strain evidence="3 5">R13</strain>
        <strain evidence="2 4">R14</strain>
    </source>
</reference>
<evidence type="ECO:0000256" key="1">
    <source>
        <dbReference type="SAM" id="MobiDB-lite"/>
    </source>
</evidence>
<feature type="region of interest" description="Disordered" evidence="1">
    <location>
        <begin position="1"/>
        <end position="42"/>
    </location>
</feature>
<evidence type="ECO:0000313" key="3">
    <source>
        <dbReference type="EMBL" id="RQM16003.1"/>
    </source>
</evidence>
<name>A0A3M6VKX9_9STRA</name>
<dbReference type="EMBL" id="QLLG01000167">
    <property type="protein sequence ID" value="RMX67414.1"/>
    <property type="molecule type" value="Genomic_DNA"/>
</dbReference>
<keyword evidence="4" id="KW-1185">Reference proteome</keyword>
<dbReference type="OrthoDB" id="165832at2759"/>
<dbReference type="EMBL" id="QKXF01000134">
    <property type="protein sequence ID" value="RQM16003.1"/>
    <property type="molecule type" value="Genomic_DNA"/>
</dbReference>
<dbReference type="Proteomes" id="UP000282087">
    <property type="component" value="Unassembled WGS sequence"/>
</dbReference>
<dbReference type="VEuPathDB" id="FungiDB:DD237_004444"/>
<evidence type="ECO:0000313" key="5">
    <source>
        <dbReference type="Proteomes" id="UP000286097"/>
    </source>
</evidence>
<evidence type="ECO:0000313" key="2">
    <source>
        <dbReference type="EMBL" id="RMX67414.1"/>
    </source>
</evidence>
<organism evidence="2 4">
    <name type="scientific">Peronospora effusa</name>
    <dbReference type="NCBI Taxonomy" id="542832"/>
    <lineage>
        <taxon>Eukaryota</taxon>
        <taxon>Sar</taxon>
        <taxon>Stramenopiles</taxon>
        <taxon>Oomycota</taxon>
        <taxon>Peronosporomycetes</taxon>
        <taxon>Peronosporales</taxon>
        <taxon>Peronosporaceae</taxon>
        <taxon>Peronospora</taxon>
    </lineage>
</organism>
<feature type="compositionally biased region" description="Basic and acidic residues" evidence="1">
    <location>
        <begin position="165"/>
        <end position="179"/>
    </location>
</feature>
<accession>A0A3M6VKX9</accession>
<gene>
    <name evidence="3" type="ORF">DD237_004444</name>
    <name evidence="2" type="ORF">DD238_003292</name>
</gene>
<dbReference type="AlphaFoldDB" id="A0A3M6VKX9"/>
<evidence type="ECO:0000313" key="4">
    <source>
        <dbReference type="Proteomes" id="UP000282087"/>
    </source>
</evidence>
<comment type="caution">
    <text evidence="2">The sequence shown here is derived from an EMBL/GenBank/DDBJ whole genome shotgun (WGS) entry which is preliminary data.</text>
</comment>